<proteinExistence type="predicted"/>
<dbReference type="GO" id="GO:0016279">
    <property type="term" value="F:protein-lysine N-methyltransferase activity"/>
    <property type="evidence" value="ECO:0007669"/>
    <property type="project" value="TreeGrafter"/>
</dbReference>
<comment type="caution">
    <text evidence="1">The sequence shown here is derived from an EMBL/GenBank/DDBJ whole genome shotgun (WGS) entry which is preliminary data.</text>
</comment>
<evidence type="ECO:0000313" key="1">
    <source>
        <dbReference type="EMBL" id="CAK0779847.1"/>
    </source>
</evidence>
<keyword evidence="2" id="KW-1185">Reference proteome</keyword>
<dbReference type="AlphaFoldDB" id="A0AAV1I483"/>
<evidence type="ECO:0008006" key="3">
    <source>
        <dbReference type="Google" id="ProtNLM"/>
    </source>
</evidence>
<gene>
    <name evidence="1" type="ORF">CVIRNUC_004869</name>
</gene>
<dbReference type="Gene3D" id="3.90.1410.10">
    <property type="entry name" value="set domain protein methyltransferase, domain 1"/>
    <property type="match status" value="1"/>
</dbReference>
<protein>
    <recommendedName>
        <fullName evidence="3">SET domain-containing protein</fullName>
    </recommendedName>
</protein>
<dbReference type="PANTHER" id="PTHR13271">
    <property type="entry name" value="UNCHARACTERIZED PUTATIVE METHYLTRANSFERASE"/>
    <property type="match status" value="1"/>
</dbReference>
<dbReference type="SUPFAM" id="SSF82199">
    <property type="entry name" value="SET domain"/>
    <property type="match status" value="1"/>
</dbReference>
<dbReference type="Proteomes" id="UP001314263">
    <property type="component" value="Unassembled WGS sequence"/>
</dbReference>
<reference evidence="1 2" key="1">
    <citation type="submission" date="2023-10" db="EMBL/GenBank/DDBJ databases">
        <authorList>
            <person name="Maclean D."/>
            <person name="Macfadyen A."/>
        </authorList>
    </citation>
    <scope>NUCLEOTIDE SEQUENCE [LARGE SCALE GENOMIC DNA]</scope>
</reference>
<dbReference type="CDD" id="cd10527">
    <property type="entry name" value="SET_LSMT"/>
    <property type="match status" value="1"/>
</dbReference>
<dbReference type="EMBL" id="CAUYUE010000006">
    <property type="protein sequence ID" value="CAK0779847.1"/>
    <property type="molecule type" value="Genomic_DNA"/>
</dbReference>
<dbReference type="InterPro" id="IPR046341">
    <property type="entry name" value="SET_dom_sf"/>
</dbReference>
<dbReference type="InterPro" id="IPR050600">
    <property type="entry name" value="SETD3_SETD6_MTase"/>
</dbReference>
<name>A0AAV1I483_9CHLO</name>
<organism evidence="1 2">
    <name type="scientific">Coccomyxa viridis</name>
    <dbReference type="NCBI Taxonomy" id="1274662"/>
    <lineage>
        <taxon>Eukaryota</taxon>
        <taxon>Viridiplantae</taxon>
        <taxon>Chlorophyta</taxon>
        <taxon>core chlorophytes</taxon>
        <taxon>Trebouxiophyceae</taxon>
        <taxon>Trebouxiophyceae incertae sedis</taxon>
        <taxon>Coccomyxaceae</taxon>
        <taxon>Coccomyxa</taxon>
    </lineage>
</organism>
<evidence type="ECO:0000313" key="2">
    <source>
        <dbReference type="Proteomes" id="UP001314263"/>
    </source>
</evidence>
<accession>A0AAV1I483</accession>
<sequence length="338" mass="36129">MAASNSNERTIVTARPCVAGSSIMAVAWPDALTAQDALLQLHSHEDRGREELGRLRNPALAVAVGRERLRLSWLHAHLFRQDDGVEDREPAVSLESFLWAHCLVRSRAFELTAGLAEGHALHERCMLPVIDLCNHDGVGATCRLSVRLSPAGAPRAVHLVAARDLEAGEELTLDYGRRPLRDMLRGYGFTPANAAQTDPSEVYEEIGEACEALIVHGSGRGSLFRLQEVRVLGKPGVSQLLELAGQATICYVVKDEASDNAKHIASAPLLQLEGRGISDDASDTSIAAKAGAAADFKRRGLAGTGASSGATLQPEAERGIARRLAGMCREGQQRLALG</sequence>